<organism evidence="3 4">
    <name type="scientific">Acanthaster planci</name>
    <name type="common">Crown-of-thorns starfish</name>
    <dbReference type="NCBI Taxonomy" id="133434"/>
    <lineage>
        <taxon>Eukaryota</taxon>
        <taxon>Metazoa</taxon>
        <taxon>Echinodermata</taxon>
        <taxon>Eleutherozoa</taxon>
        <taxon>Asterozoa</taxon>
        <taxon>Asteroidea</taxon>
        <taxon>Valvatacea</taxon>
        <taxon>Valvatida</taxon>
        <taxon>Acanthasteridae</taxon>
        <taxon>Acanthaster</taxon>
    </lineage>
</organism>
<dbReference type="RefSeq" id="XP_022095096.1">
    <property type="nucleotide sequence ID" value="XM_022239404.1"/>
</dbReference>
<feature type="signal peptide" evidence="2">
    <location>
        <begin position="1"/>
        <end position="20"/>
    </location>
</feature>
<dbReference type="Proteomes" id="UP000694845">
    <property type="component" value="Unplaced"/>
</dbReference>
<evidence type="ECO:0000256" key="2">
    <source>
        <dbReference type="SAM" id="SignalP"/>
    </source>
</evidence>
<feature type="chain" id="PRO_5034868122" evidence="2">
    <location>
        <begin position="21"/>
        <end position="115"/>
    </location>
</feature>
<feature type="compositionally biased region" description="Basic and acidic residues" evidence="1">
    <location>
        <begin position="55"/>
        <end position="72"/>
    </location>
</feature>
<reference evidence="4" key="1">
    <citation type="submission" date="2025-08" db="UniProtKB">
        <authorList>
            <consortium name="RefSeq"/>
        </authorList>
    </citation>
    <scope>IDENTIFICATION</scope>
</reference>
<keyword evidence="3" id="KW-1185">Reference proteome</keyword>
<evidence type="ECO:0000313" key="4">
    <source>
        <dbReference type="RefSeq" id="XP_022095096.1"/>
    </source>
</evidence>
<accession>A0A8B7YUU0</accession>
<keyword evidence="2" id="KW-0732">Signal</keyword>
<gene>
    <name evidence="4" type="primary">LOC110981659</name>
</gene>
<feature type="region of interest" description="Disordered" evidence="1">
    <location>
        <begin position="55"/>
        <end position="115"/>
    </location>
</feature>
<dbReference type="AlphaFoldDB" id="A0A8B7YUU0"/>
<name>A0A8B7YUU0_ACAPL</name>
<dbReference type="KEGG" id="aplc:110981659"/>
<proteinExistence type="predicted"/>
<dbReference type="GeneID" id="110981659"/>
<evidence type="ECO:0000256" key="1">
    <source>
        <dbReference type="SAM" id="MobiDB-lite"/>
    </source>
</evidence>
<evidence type="ECO:0000313" key="3">
    <source>
        <dbReference type="Proteomes" id="UP000694845"/>
    </source>
</evidence>
<protein>
    <submittedName>
        <fullName evidence="4">Uncharacterized protein LOC110981659</fullName>
    </submittedName>
</protein>
<sequence>MRTILSVFIAIGFGIVAVRHVQLPSSDLHFTQSNTIYRSTQFLFDAFARLEKANMESTDCKKETRPEAKDPSKASGKASIIQKIDRECMIPQGLTPVDGNEPRRSRKPRKEDPDT</sequence>